<keyword evidence="2" id="KW-1185">Reference proteome</keyword>
<proteinExistence type="predicted"/>
<name>A0ABD0J438_9CAEN</name>
<sequence length="79" mass="8795">MTTNKGAPPFQPYMVFSACGTCKESKTRLFAAWRSCDRGKKGRRCGVEGRQLFVQVSRAVDHGGRHLVWALFSAVFADN</sequence>
<gene>
    <name evidence="1" type="ORF">BaRGS_00039074</name>
</gene>
<organism evidence="1 2">
    <name type="scientific">Batillaria attramentaria</name>
    <dbReference type="NCBI Taxonomy" id="370345"/>
    <lineage>
        <taxon>Eukaryota</taxon>
        <taxon>Metazoa</taxon>
        <taxon>Spiralia</taxon>
        <taxon>Lophotrochozoa</taxon>
        <taxon>Mollusca</taxon>
        <taxon>Gastropoda</taxon>
        <taxon>Caenogastropoda</taxon>
        <taxon>Sorbeoconcha</taxon>
        <taxon>Cerithioidea</taxon>
        <taxon>Batillariidae</taxon>
        <taxon>Batillaria</taxon>
    </lineage>
</organism>
<reference evidence="1 2" key="1">
    <citation type="journal article" date="2023" name="Sci. Data">
        <title>Genome assembly of the Korean intertidal mud-creeper Batillaria attramentaria.</title>
        <authorList>
            <person name="Patra A.K."/>
            <person name="Ho P.T."/>
            <person name="Jun S."/>
            <person name="Lee S.J."/>
            <person name="Kim Y."/>
            <person name="Won Y.J."/>
        </authorList>
    </citation>
    <scope>NUCLEOTIDE SEQUENCE [LARGE SCALE GENOMIC DNA]</scope>
    <source>
        <strain evidence="1">Wonlab-2016</strain>
    </source>
</reference>
<dbReference type="EMBL" id="JACVVK020000662">
    <property type="protein sequence ID" value="KAK7458943.1"/>
    <property type="molecule type" value="Genomic_DNA"/>
</dbReference>
<dbReference type="Proteomes" id="UP001519460">
    <property type="component" value="Unassembled WGS sequence"/>
</dbReference>
<evidence type="ECO:0000313" key="1">
    <source>
        <dbReference type="EMBL" id="KAK7458943.1"/>
    </source>
</evidence>
<evidence type="ECO:0000313" key="2">
    <source>
        <dbReference type="Proteomes" id="UP001519460"/>
    </source>
</evidence>
<dbReference type="PROSITE" id="PS51257">
    <property type="entry name" value="PROKAR_LIPOPROTEIN"/>
    <property type="match status" value="1"/>
</dbReference>
<dbReference type="AlphaFoldDB" id="A0ABD0J438"/>
<protein>
    <submittedName>
        <fullName evidence="1">Uncharacterized protein</fullName>
    </submittedName>
</protein>
<comment type="caution">
    <text evidence="1">The sequence shown here is derived from an EMBL/GenBank/DDBJ whole genome shotgun (WGS) entry which is preliminary data.</text>
</comment>
<accession>A0ABD0J438</accession>